<protein>
    <submittedName>
        <fullName evidence="1">Uncharacterized protein</fullName>
    </submittedName>
</protein>
<dbReference type="RefSeq" id="WP_148955461.1">
    <property type="nucleotide sequence ID" value="NZ_QSND01000001.1"/>
</dbReference>
<dbReference type="Gene3D" id="6.10.320.10">
    <property type="match status" value="1"/>
</dbReference>
<evidence type="ECO:0000313" key="2">
    <source>
        <dbReference type="Proteomes" id="UP000324326"/>
    </source>
</evidence>
<sequence length="171" mass="19756">MSKIALFEALPLRNAISKRIHELLQERDSVAYVEYDKGEKYTKPTKTVDQITSELEVTSKDYRDLVVLVTQANLNAKVIWDEKELSITEALELAQQLRGEANKLKSYGRSKQTERLTSYSDVVSYREAMFDPEKMQSKGLKLERMANRLSNAIEKANHNYEIEFEAADKYL</sequence>
<accession>A0A5M8RY87</accession>
<name>A0A5M8RY87_9BACI</name>
<organism evidence="1 2">
    <name type="scientific">Bacillus swezeyi</name>
    <dbReference type="NCBI Taxonomy" id="1925020"/>
    <lineage>
        <taxon>Bacteria</taxon>
        <taxon>Bacillati</taxon>
        <taxon>Bacillota</taxon>
        <taxon>Bacilli</taxon>
        <taxon>Bacillales</taxon>
        <taxon>Bacillaceae</taxon>
        <taxon>Bacillus</taxon>
    </lineage>
</organism>
<evidence type="ECO:0000313" key="1">
    <source>
        <dbReference type="EMBL" id="KAA6452691.1"/>
    </source>
</evidence>
<dbReference type="AlphaFoldDB" id="A0A5M8RY87"/>
<proteinExistence type="predicted"/>
<comment type="caution">
    <text evidence="1">The sequence shown here is derived from an EMBL/GenBank/DDBJ whole genome shotgun (WGS) entry which is preliminary data.</text>
</comment>
<dbReference type="Proteomes" id="UP000324326">
    <property type="component" value="Unassembled WGS sequence"/>
</dbReference>
<reference evidence="1 2" key="1">
    <citation type="submission" date="2018-08" db="EMBL/GenBank/DDBJ databases">
        <title>Bacillus phenotypic plasticity.</title>
        <authorList>
            <person name="Hurtado E."/>
        </authorList>
    </citation>
    <scope>NUCLEOTIDE SEQUENCE [LARGE SCALE GENOMIC DNA]</scope>
    <source>
        <strain evidence="1 2">427</strain>
    </source>
</reference>
<dbReference type="EMBL" id="QSND01000001">
    <property type="protein sequence ID" value="KAA6452691.1"/>
    <property type="molecule type" value="Genomic_DNA"/>
</dbReference>
<gene>
    <name evidence="1" type="ORF">DX927_00220</name>
</gene>